<evidence type="ECO:0000313" key="3">
    <source>
        <dbReference type="Proteomes" id="UP000054279"/>
    </source>
</evidence>
<evidence type="ECO:0000313" key="2">
    <source>
        <dbReference type="EMBL" id="KIJ41798.1"/>
    </source>
</evidence>
<dbReference type="Proteomes" id="UP000054279">
    <property type="component" value="Unassembled WGS sequence"/>
</dbReference>
<feature type="region of interest" description="Disordered" evidence="1">
    <location>
        <begin position="48"/>
        <end position="69"/>
    </location>
</feature>
<proteinExistence type="predicted"/>
<protein>
    <submittedName>
        <fullName evidence="2">Uncharacterized protein</fullName>
    </submittedName>
</protein>
<dbReference type="AlphaFoldDB" id="A0A0C9UFK8"/>
<organism evidence="2 3">
    <name type="scientific">Sphaerobolus stellatus (strain SS14)</name>
    <dbReference type="NCBI Taxonomy" id="990650"/>
    <lineage>
        <taxon>Eukaryota</taxon>
        <taxon>Fungi</taxon>
        <taxon>Dikarya</taxon>
        <taxon>Basidiomycota</taxon>
        <taxon>Agaricomycotina</taxon>
        <taxon>Agaricomycetes</taxon>
        <taxon>Phallomycetidae</taxon>
        <taxon>Geastrales</taxon>
        <taxon>Sphaerobolaceae</taxon>
        <taxon>Sphaerobolus</taxon>
    </lineage>
</organism>
<name>A0A0C9UFK8_SPHS4</name>
<keyword evidence="3" id="KW-1185">Reference proteome</keyword>
<evidence type="ECO:0000256" key="1">
    <source>
        <dbReference type="SAM" id="MobiDB-lite"/>
    </source>
</evidence>
<reference evidence="2 3" key="1">
    <citation type="submission" date="2014-06" db="EMBL/GenBank/DDBJ databases">
        <title>Evolutionary Origins and Diversification of the Mycorrhizal Mutualists.</title>
        <authorList>
            <consortium name="DOE Joint Genome Institute"/>
            <consortium name="Mycorrhizal Genomics Consortium"/>
            <person name="Kohler A."/>
            <person name="Kuo A."/>
            <person name="Nagy L.G."/>
            <person name="Floudas D."/>
            <person name="Copeland A."/>
            <person name="Barry K.W."/>
            <person name="Cichocki N."/>
            <person name="Veneault-Fourrey C."/>
            <person name="LaButti K."/>
            <person name="Lindquist E.A."/>
            <person name="Lipzen A."/>
            <person name="Lundell T."/>
            <person name="Morin E."/>
            <person name="Murat C."/>
            <person name="Riley R."/>
            <person name="Ohm R."/>
            <person name="Sun H."/>
            <person name="Tunlid A."/>
            <person name="Henrissat B."/>
            <person name="Grigoriev I.V."/>
            <person name="Hibbett D.S."/>
            <person name="Martin F."/>
        </authorList>
    </citation>
    <scope>NUCLEOTIDE SEQUENCE [LARGE SCALE GENOMIC DNA]</scope>
    <source>
        <strain evidence="2 3">SS14</strain>
    </source>
</reference>
<sequence>MTSFQTLTKLPYIPRQLNVTFTVAGRLFKGDRQVVGHTGIVTQKWMVKEKEKDPGGAKEKEKIMEPKESTHRELTEVIAQGIELRCRWIREIKIKVEEECSLRLAKHDVLATGC</sequence>
<dbReference type="HOGENOM" id="CLU_2122653_0_0_1"/>
<accession>A0A0C9UFK8</accession>
<dbReference type="EMBL" id="KN837134">
    <property type="protein sequence ID" value="KIJ41798.1"/>
    <property type="molecule type" value="Genomic_DNA"/>
</dbReference>
<gene>
    <name evidence="2" type="ORF">M422DRAFT_48485</name>
</gene>